<evidence type="ECO:0000256" key="1">
    <source>
        <dbReference type="ARBA" id="ARBA00009764"/>
    </source>
</evidence>
<evidence type="ECO:0000256" key="5">
    <source>
        <dbReference type="RuleBase" id="RU362066"/>
    </source>
</evidence>
<dbReference type="Proteomes" id="UP000262004">
    <property type="component" value="Chromosome"/>
</dbReference>
<dbReference type="KEGG" id="htl:HPTL_1487"/>
<keyword evidence="9" id="KW-1185">Reference proteome</keyword>
<evidence type="ECO:0000259" key="6">
    <source>
        <dbReference type="Pfam" id="PF02465"/>
    </source>
</evidence>
<dbReference type="GO" id="GO:0007155">
    <property type="term" value="P:cell adhesion"/>
    <property type="evidence" value="ECO:0007669"/>
    <property type="project" value="InterPro"/>
</dbReference>
<organism evidence="8 9">
    <name type="scientific">Hydrogenophilus thermoluteolus</name>
    <name type="common">Pseudomonas hydrogenothermophila</name>
    <dbReference type="NCBI Taxonomy" id="297"/>
    <lineage>
        <taxon>Bacteria</taxon>
        <taxon>Pseudomonadati</taxon>
        <taxon>Pseudomonadota</taxon>
        <taxon>Hydrogenophilia</taxon>
        <taxon>Hydrogenophilales</taxon>
        <taxon>Hydrogenophilaceae</taxon>
        <taxon>Hydrogenophilus</taxon>
    </lineage>
</organism>
<dbReference type="PANTHER" id="PTHR30288:SF0">
    <property type="entry name" value="FLAGELLAR HOOK-ASSOCIATED PROTEIN 2"/>
    <property type="match status" value="1"/>
</dbReference>
<feature type="coiled-coil region" evidence="5">
    <location>
        <begin position="395"/>
        <end position="422"/>
    </location>
</feature>
<feature type="domain" description="Flagellar hook-associated protein 2 C-terminal" evidence="7">
    <location>
        <begin position="216"/>
        <end position="439"/>
    </location>
</feature>
<evidence type="ECO:0000313" key="8">
    <source>
        <dbReference type="EMBL" id="BBD77749.1"/>
    </source>
</evidence>
<dbReference type="PANTHER" id="PTHR30288">
    <property type="entry name" value="FLAGELLAR CAP/ASSEMBLY PROTEIN FLID"/>
    <property type="match status" value="1"/>
</dbReference>
<dbReference type="Pfam" id="PF02465">
    <property type="entry name" value="FliD_N"/>
    <property type="match status" value="1"/>
</dbReference>
<keyword evidence="3 5" id="KW-0175">Coiled coil</keyword>
<comment type="subcellular location">
    <subcellularLocation>
        <location evidence="5">Secreted</location>
    </subcellularLocation>
    <subcellularLocation>
        <location evidence="5">Bacterial flagellum</location>
    </subcellularLocation>
</comment>
<dbReference type="GO" id="GO:0009421">
    <property type="term" value="C:bacterial-type flagellum filament cap"/>
    <property type="evidence" value="ECO:0007669"/>
    <property type="project" value="InterPro"/>
</dbReference>
<comment type="function">
    <text evidence="5">Required for morphogenesis and for the elongation of the flagellar filament by facilitating polymerization of the flagellin monomers at the tip of growing filament. Forms a capping structure, which prevents flagellin subunits (transported through the central channel of the flagellum) from leaking out without polymerization at the distal end.</text>
</comment>
<keyword evidence="5" id="KW-0964">Secreted</keyword>
<dbReference type="InterPro" id="IPR010810">
    <property type="entry name" value="Flagellin_hook_IN_motif"/>
</dbReference>
<dbReference type="RefSeq" id="WP_119335459.1">
    <property type="nucleotide sequence ID" value="NZ_AP018558.1"/>
</dbReference>
<protein>
    <recommendedName>
        <fullName evidence="5">Flagellar hook-associated protein 2</fullName>
        <shortName evidence="5">HAP2</shortName>
    </recommendedName>
    <alternativeName>
        <fullName evidence="5">Flagellar cap protein</fullName>
    </alternativeName>
</protein>
<dbReference type="InterPro" id="IPR040026">
    <property type="entry name" value="FliD"/>
</dbReference>
<keyword evidence="4 5" id="KW-0975">Bacterial flagellum</keyword>
<dbReference type="InterPro" id="IPR010809">
    <property type="entry name" value="FliD_C"/>
</dbReference>
<evidence type="ECO:0000259" key="7">
    <source>
        <dbReference type="Pfam" id="PF07195"/>
    </source>
</evidence>
<dbReference type="Pfam" id="PF07195">
    <property type="entry name" value="FliD_C"/>
    <property type="match status" value="1"/>
</dbReference>
<keyword evidence="8" id="KW-0282">Flagellum</keyword>
<dbReference type="OrthoDB" id="9776025at2"/>
<name>A0A2Z6DZI2_HYDTE</name>
<dbReference type="EMBL" id="AP018558">
    <property type="protein sequence ID" value="BBD77749.1"/>
    <property type="molecule type" value="Genomic_DNA"/>
</dbReference>
<proteinExistence type="inferred from homology"/>
<dbReference type="GO" id="GO:0071973">
    <property type="term" value="P:bacterial-type flagellum-dependent cell motility"/>
    <property type="evidence" value="ECO:0007669"/>
    <property type="project" value="TreeGrafter"/>
</dbReference>
<evidence type="ECO:0000256" key="3">
    <source>
        <dbReference type="ARBA" id="ARBA00023054"/>
    </source>
</evidence>
<evidence type="ECO:0000256" key="2">
    <source>
        <dbReference type="ARBA" id="ARBA00011255"/>
    </source>
</evidence>
<dbReference type="AlphaFoldDB" id="A0A2Z6DZI2"/>
<comment type="similarity">
    <text evidence="1 5">Belongs to the FliD family.</text>
</comment>
<accession>A0A2Z6DZI2</accession>
<dbReference type="GO" id="GO:0009424">
    <property type="term" value="C:bacterial-type flagellum hook"/>
    <property type="evidence" value="ECO:0007669"/>
    <property type="project" value="UniProtKB-UniRule"/>
</dbReference>
<evidence type="ECO:0000256" key="4">
    <source>
        <dbReference type="ARBA" id="ARBA00023143"/>
    </source>
</evidence>
<gene>
    <name evidence="8" type="ORF">HPTL_1487</name>
</gene>
<dbReference type="GO" id="GO:0005576">
    <property type="term" value="C:extracellular region"/>
    <property type="evidence" value="ECO:0007669"/>
    <property type="project" value="UniProtKB-SubCell"/>
</dbReference>
<evidence type="ECO:0000313" key="9">
    <source>
        <dbReference type="Proteomes" id="UP000262004"/>
    </source>
</evidence>
<comment type="subunit">
    <text evidence="2 5">Homopentamer.</text>
</comment>
<reference evidence="8 9" key="1">
    <citation type="submission" date="2018-04" db="EMBL/GenBank/DDBJ databases">
        <title>Complete genome sequence of Hydrogenophilus thermoluteolus TH-1.</title>
        <authorList>
            <person name="Arai H."/>
        </authorList>
    </citation>
    <scope>NUCLEOTIDE SEQUENCE [LARGE SCALE GENOMIC DNA]</scope>
    <source>
        <strain evidence="8 9">TH-1</strain>
    </source>
</reference>
<sequence length="455" mass="47912">MAITATGIGSGLDIKGLVAQIMQIERQPLTRLENRKTQLENQISAFGQIKSAIAELKTALEALGKSETFGATKATVPANADFTAVAKAGAAVGFYDISVQQLATQQRVATSATTQFDPSGGGTLAITVGSNTVSLNVASGTTLQQLRDQINNANAGVTATIINNGGVNQLVLSSKETGAANAFTLTGTGALAGLSFSDPNTLPTNSSSTLYRVQSAQDAQLTVNGISITRSSNQISDVIDHVALTLTGASNTSKTLSVTQDLDPAKNAIKKLADAYNSLMTKIDTLGGYDAEKKSPGALYGDASLRGLRNQLRQVLGQEIAGLGAFGRLHDFGVEFDSTGRMKVNDSILTDALTNYWRDVASFFAGVGSTEGLSTRGAALAENYIKSSGLIDLRVKGLQQSVKLIDKQNEALQNRLARIEEMYLRQFNAMDGIVGQMNATGIYLTQQLARFNNNG</sequence>
<dbReference type="Pfam" id="PF07196">
    <property type="entry name" value="Flagellin_IN"/>
    <property type="match status" value="1"/>
</dbReference>
<dbReference type="InterPro" id="IPR003481">
    <property type="entry name" value="FliD_N"/>
</dbReference>
<feature type="domain" description="Flagellar hook-associated protein 2 N-terminal" evidence="6">
    <location>
        <begin position="10"/>
        <end position="106"/>
    </location>
</feature>
<keyword evidence="8" id="KW-0966">Cell projection</keyword>
<keyword evidence="8" id="KW-0969">Cilium</keyword>